<reference evidence="1 2" key="1">
    <citation type="submission" date="2014-04" db="EMBL/GenBank/DDBJ databases">
        <authorList>
            <consortium name="DOE Joint Genome Institute"/>
            <person name="Kuo A."/>
            <person name="Kohler A."/>
            <person name="Costa M.D."/>
            <person name="Nagy L.G."/>
            <person name="Floudas D."/>
            <person name="Copeland A."/>
            <person name="Barry K.W."/>
            <person name="Cichocki N."/>
            <person name="Veneault-Fourrey C."/>
            <person name="LaButti K."/>
            <person name="Lindquist E.A."/>
            <person name="Lipzen A."/>
            <person name="Lundell T."/>
            <person name="Morin E."/>
            <person name="Murat C."/>
            <person name="Sun H."/>
            <person name="Tunlid A."/>
            <person name="Henrissat B."/>
            <person name="Grigoriev I.V."/>
            <person name="Hibbett D.S."/>
            <person name="Martin F."/>
            <person name="Nordberg H.P."/>
            <person name="Cantor M.N."/>
            <person name="Hua S.X."/>
        </authorList>
    </citation>
    <scope>NUCLEOTIDE SEQUENCE [LARGE SCALE GENOMIC DNA]</scope>
    <source>
        <strain evidence="1 2">Marx 270</strain>
    </source>
</reference>
<dbReference type="EMBL" id="KN831987">
    <property type="protein sequence ID" value="KIO01647.1"/>
    <property type="molecule type" value="Genomic_DNA"/>
</dbReference>
<name>A0A0C3JW18_PISTI</name>
<sequence>MTLSSRLSLPFVEISKSRRPLLFLHSAGEPPVESTRDTIIDAVSKTLLTSSKAWKQYDAFVSFVHLNQLLCIIDARPISCRLRKTRKLFQAARLLLGLRVFEEASF</sequence>
<organism evidence="1 2">
    <name type="scientific">Pisolithus tinctorius Marx 270</name>
    <dbReference type="NCBI Taxonomy" id="870435"/>
    <lineage>
        <taxon>Eukaryota</taxon>
        <taxon>Fungi</taxon>
        <taxon>Dikarya</taxon>
        <taxon>Basidiomycota</taxon>
        <taxon>Agaricomycotina</taxon>
        <taxon>Agaricomycetes</taxon>
        <taxon>Agaricomycetidae</taxon>
        <taxon>Boletales</taxon>
        <taxon>Sclerodermatineae</taxon>
        <taxon>Pisolithaceae</taxon>
        <taxon>Pisolithus</taxon>
    </lineage>
</organism>
<dbReference type="HOGENOM" id="CLU_2224302_0_0_1"/>
<keyword evidence="2" id="KW-1185">Reference proteome</keyword>
<proteinExistence type="predicted"/>
<protein>
    <submittedName>
        <fullName evidence="1">Uncharacterized protein</fullName>
    </submittedName>
</protein>
<accession>A0A0C3JW18</accession>
<gene>
    <name evidence="1" type="ORF">M404DRAFT_1003038</name>
</gene>
<evidence type="ECO:0000313" key="2">
    <source>
        <dbReference type="Proteomes" id="UP000054217"/>
    </source>
</evidence>
<dbReference type="AlphaFoldDB" id="A0A0C3JW18"/>
<dbReference type="Proteomes" id="UP000054217">
    <property type="component" value="Unassembled WGS sequence"/>
</dbReference>
<evidence type="ECO:0000313" key="1">
    <source>
        <dbReference type="EMBL" id="KIO01647.1"/>
    </source>
</evidence>
<dbReference type="InParanoid" id="A0A0C3JW18"/>
<reference evidence="2" key="2">
    <citation type="submission" date="2015-01" db="EMBL/GenBank/DDBJ databases">
        <title>Evolutionary Origins and Diversification of the Mycorrhizal Mutualists.</title>
        <authorList>
            <consortium name="DOE Joint Genome Institute"/>
            <consortium name="Mycorrhizal Genomics Consortium"/>
            <person name="Kohler A."/>
            <person name="Kuo A."/>
            <person name="Nagy L.G."/>
            <person name="Floudas D."/>
            <person name="Copeland A."/>
            <person name="Barry K.W."/>
            <person name="Cichocki N."/>
            <person name="Veneault-Fourrey C."/>
            <person name="LaButti K."/>
            <person name="Lindquist E.A."/>
            <person name="Lipzen A."/>
            <person name="Lundell T."/>
            <person name="Morin E."/>
            <person name="Murat C."/>
            <person name="Riley R."/>
            <person name="Ohm R."/>
            <person name="Sun H."/>
            <person name="Tunlid A."/>
            <person name="Henrissat B."/>
            <person name="Grigoriev I.V."/>
            <person name="Hibbett D.S."/>
            <person name="Martin F."/>
        </authorList>
    </citation>
    <scope>NUCLEOTIDE SEQUENCE [LARGE SCALE GENOMIC DNA]</scope>
    <source>
        <strain evidence="2">Marx 270</strain>
    </source>
</reference>